<sequence>MLNSLEDILVSEEDIQDRVLTEFAQELLKGIQQLTDTYGKEVLLQKIREID</sequence>
<comment type="caution">
    <text evidence="1">The sequence shown here is derived from an EMBL/GenBank/DDBJ whole genome shotgun (WGS) entry which is preliminary data.</text>
</comment>
<evidence type="ECO:0000313" key="2">
    <source>
        <dbReference type="Proteomes" id="UP000655830"/>
    </source>
</evidence>
<keyword evidence="2" id="KW-1185">Reference proteome</keyword>
<proteinExistence type="predicted"/>
<name>A0A926IFH5_9FIRM</name>
<organism evidence="1 2">
    <name type="scientific">Zhenhengia yiwuensis</name>
    <dbReference type="NCBI Taxonomy" id="2763666"/>
    <lineage>
        <taxon>Bacteria</taxon>
        <taxon>Bacillati</taxon>
        <taxon>Bacillota</taxon>
        <taxon>Clostridia</taxon>
        <taxon>Lachnospirales</taxon>
        <taxon>Lachnospiraceae</taxon>
        <taxon>Zhenhengia</taxon>
    </lineage>
</organism>
<dbReference type="EMBL" id="JACRSY010000035">
    <property type="protein sequence ID" value="MBC8581049.1"/>
    <property type="molecule type" value="Genomic_DNA"/>
</dbReference>
<dbReference type="AlphaFoldDB" id="A0A926IFH5"/>
<evidence type="ECO:0000313" key="1">
    <source>
        <dbReference type="EMBL" id="MBC8581049.1"/>
    </source>
</evidence>
<gene>
    <name evidence="1" type="ORF">H8718_16150</name>
</gene>
<reference evidence="1" key="1">
    <citation type="submission" date="2020-08" db="EMBL/GenBank/DDBJ databases">
        <title>Genome public.</title>
        <authorList>
            <person name="Liu C."/>
            <person name="Sun Q."/>
        </authorList>
    </citation>
    <scope>NUCLEOTIDE SEQUENCE</scope>
    <source>
        <strain evidence="1">NSJ-12</strain>
    </source>
</reference>
<dbReference type="RefSeq" id="WP_249333763.1">
    <property type="nucleotide sequence ID" value="NZ_JACRSY010000035.1"/>
</dbReference>
<accession>A0A926IFH5</accession>
<dbReference type="Proteomes" id="UP000655830">
    <property type="component" value="Unassembled WGS sequence"/>
</dbReference>
<protein>
    <submittedName>
        <fullName evidence="1">Uncharacterized protein</fullName>
    </submittedName>
</protein>